<dbReference type="SUPFAM" id="SSF52540">
    <property type="entry name" value="P-loop containing nucleoside triphosphate hydrolases"/>
    <property type="match status" value="1"/>
</dbReference>
<evidence type="ECO:0000313" key="1">
    <source>
        <dbReference type="EMBL" id="EQB60290.1"/>
    </source>
</evidence>
<organism evidence="1 2">
    <name type="scientific">Vairimorpha apis BRL 01</name>
    <dbReference type="NCBI Taxonomy" id="1037528"/>
    <lineage>
        <taxon>Eukaryota</taxon>
        <taxon>Fungi</taxon>
        <taxon>Fungi incertae sedis</taxon>
        <taxon>Microsporidia</taxon>
        <taxon>Nosematidae</taxon>
        <taxon>Vairimorpha</taxon>
    </lineage>
</organism>
<dbReference type="AlphaFoldDB" id="T0MGX2"/>
<sequence>MVNNNILELKKLGLAKAKKYNAKFVETSALTHQGIEDLINAIHFFIEEDIKFNPKIESEYKEVINLVDNKSSSCCSGFRK</sequence>
<accession>T0MGX2</accession>
<dbReference type="VEuPathDB" id="MicrosporidiaDB:NAPIS_ORF02145"/>
<dbReference type="InterPro" id="IPR027417">
    <property type="entry name" value="P-loop_NTPase"/>
</dbReference>
<proteinExistence type="predicted"/>
<name>T0MGX2_9MICR</name>
<evidence type="ECO:0000313" key="2">
    <source>
        <dbReference type="Proteomes" id="UP000053780"/>
    </source>
</evidence>
<dbReference type="Proteomes" id="UP000053780">
    <property type="component" value="Unassembled WGS sequence"/>
</dbReference>
<reference evidence="1 2" key="1">
    <citation type="journal article" date="2013" name="BMC Genomics">
        <title>Genome sequencing and comparative genomics of honey bee microsporidia, Nosema apis reveal novel insights into host-parasite interactions.</title>
        <authorList>
            <person name="Chen Yp."/>
            <person name="Pettis J.S."/>
            <person name="Zhao Y."/>
            <person name="Liu X."/>
            <person name="Tallon L.J."/>
            <person name="Sadzewicz L.D."/>
            <person name="Li R."/>
            <person name="Zheng H."/>
            <person name="Huang S."/>
            <person name="Zhang X."/>
            <person name="Hamilton M.C."/>
            <person name="Pernal S.F."/>
            <person name="Melathopoulos A.P."/>
            <person name="Yan X."/>
            <person name="Evans J.D."/>
        </authorList>
    </citation>
    <scope>NUCLEOTIDE SEQUENCE [LARGE SCALE GENOMIC DNA]</scope>
    <source>
        <strain evidence="1 2">BRL 01</strain>
    </source>
</reference>
<gene>
    <name evidence="1" type="ORF">NAPIS_ORF02145</name>
</gene>
<keyword evidence="2" id="KW-1185">Reference proteome</keyword>
<dbReference type="HOGENOM" id="CLU_2590348_0_0_1"/>
<dbReference type="EMBL" id="KE647311">
    <property type="protein sequence ID" value="EQB60290.1"/>
    <property type="molecule type" value="Genomic_DNA"/>
</dbReference>
<protein>
    <submittedName>
        <fullName evidence="1">Uncharacterized protein</fullName>
    </submittedName>
</protein>